<reference evidence="2 3" key="1">
    <citation type="submission" date="2014-02" db="EMBL/GenBank/DDBJ databases">
        <title>Transposable element dynamics among asymbiotic and ectomycorrhizal Amanita fungi.</title>
        <authorList>
            <consortium name="DOE Joint Genome Institute"/>
            <person name="Hess J."/>
            <person name="Skrede I."/>
            <person name="Wolfe B."/>
            <person name="LaButti K."/>
            <person name="Ohm R.A."/>
            <person name="Grigoriev I.V."/>
            <person name="Pringle A."/>
        </authorList>
    </citation>
    <scope>NUCLEOTIDE SEQUENCE [LARGE SCALE GENOMIC DNA]</scope>
    <source>
        <strain evidence="2 3">SKay4041</strain>
    </source>
</reference>
<feature type="compositionally biased region" description="Polar residues" evidence="1">
    <location>
        <begin position="113"/>
        <end position="127"/>
    </location>
</feature>
<accession>A0A2A9NM09</accession>
<dbReference type="EMBL" id="KZ302050">
    <property type="protein sequence ID" value="PFH48796.1"/>
    <property type="molecule type" value="Genomic_DNA"/>
</dbReference>
<protein>
    <submittedName>
        <fullName evidence="2">Uncharacterized protein</fullName>
    </submittedName>
</protein>
<dbReference type="AlphaFoldDB" id="A0A2A9NM09"/>
<keyword evidence="3" id="KW-1185">Reference proteome</keyword>
<feature type="compositionally biased region" description="Low complexity" evidence="1">
    <location>
        <begin position="214"/>
        <end position="255"/>
    </location>
</feature>
<dbReference type="Proteomes" id="UP000242287">
    <property type="component" value="Unassembled WGS sequence"/>
</dbReference>
<feature type="compositionally biased region" description="Polar residues" evidence="1">
    <location>
        <begin position="173"/>
        <end position="184"/>
    </location>
</feature>
<evidence type="ECO:0000313" key="3">
    <source>
        <dbReference type="Proteomes" id="UP000242287"/>
    </source>
</evidence>
<feature type="region of interest" description="Disordered" evidence="1">
    <location>
        <begin position="44"/>
        <end position="84"/>
    </location>
</feature>
<proteinExistence type="predicted"/>
<name>A0A2A9NM09_9AGAR</name>
<feature type="compositionally biased region" description="Polar residues" evidence="1">
    <location>
        <begin position="55"/>
        <end position="69"/>
    </location>
</feature>
<organism evidence="2 3">
    <name type="scientific">Amanita thiersii Skay4041</name>
    <dbReference type="NCBI Taxonomy" id="703135"/>
    <lineage>
        <taxon>Eukaryota</taxon>
        <taxon>Fungi</taxon>
        <taxon>Dikarya</taxon>
        <taxon>Basidiomycota</taxon>
        <taxon>Agaricomycotina</taxon>
        <taxon>Agaricomycetes</taxon>
        <taxon>Agaricomycetidae</taxon>
        <taxon>Agaricales</taxon>
        <taxon>Pluteineae</taxon>
        <taxon>Amanitaceae</taxon>
        <taxon>Amanita</taxon>
    </lineage>
</organism>
<evidence type="ECO:0000256" key="1">
    <source>
        <dbReference type="SAM" id="MobiDB-lite"/>
    </source>
</evidence>
<sequence length="278" mass="30317">MTLMMSVTAAPASDNSQTIGRRWISEYNRRRYPTGMQRRSYQYSGHTYDLPPASPQRSNSLNKSKSPMTRNPPLPALQPRHPNPQHRVKFIVGSSSSSSEESLNYRLHLPSKATKQAPGSSQQSDLLSETGLPRSRSPPLLAPKPQYVTPQVKFPLNSDYSSSEESVGPPHHLQSSKTQKSTYGDYSLHHSKDWSGPVKPPGEHYPQGGPVGLSQYYPQGGPGGPSRRYPQGGPGGPSRRYPQGGPGGPSRRYPQGGPGGPSGHYPQSGPTGLSRWRQ</sequence>
<evidence type="ECO:0000313" key="2">
    <source>
        <dbReference type="EMBL" id="PFH48796.1"/>
    </source>
</evidence>
<gene>
    <name evidence="2" type="ORF">AMATHDRAFT_5479</name>
</gene>
<feature type="region of interest" description="Disordered" evidence="1">
    <location>
        <begin position="112"/>
        <end position="278"/>
    </location>
</feature>